<evidence type="ECO:0000313" key="4">
    <source>
        <dbReference type="Proteomes" id="UP000430387"/>
    </source>
</evidence>
<dbReference type="GO" id="GO:0032259">
    <property type="term" value="P:methylation"/>
    <property type="evidence" value="ECO:0007669"/>
    <property type="project" value="UniProtKB-KW"/>
</dbReference>
<protein>
    <submittedName>
        <fullName evidence="2">23S rRNA (Cytidine(2498)-2'-O)-methyltransferase RlmM</fullName>
    </submittedName>
</protein>
<evidence type="ECO:0000313" key="2">
    <source>
        <dbReference type="EMBL" id="RLY55779.1"/>
    </source>
</evidence>
<keyword evidence="2" id="KW-0489">Methyltransferase</keyword>
<dbReference type="AlphaFoldDB" id="A0A3L9I3T8"/>
<organism evidence="2 3">
    <name type="scientific">Escherichia coli</name>
    <dbReference type="NCBI Taxonomy" id="562"/>
    <lineage>
        <taxon>Bacteria</taxon>
        <taxon>Pseudomonadati</taxon>
        <taxon>Pseudomonadota</taxon>
        <taxon>Gammaproteobacteria</taxon>
        <taxon>Enterobacterales</taxon>
        <taxon>Enterobacteriaceae</taxon>
        <taxon>Escherichia</taxon>
    </lineage>
</organism>
<proteinExistence type="predicted"/>
<dbReference type="Proteomes" id="UP000430387">
    <property type="component" value="Unassembled WGS sequence"/>
</dbReference>
<name>A0A3L9I3T8_ECOLX</name>
<accession>A0A3L9I3T8</accession>
<reference evidence="1 4" key="2">
    <citation type="submission" date="2019-12" db="EMBL/GenBank/DDBJ databases">
        <title>Enteriobacteria Tanzani isolates_8377-8380.</title>
        <authorList>
            <person name="Subbiah M."/>
            <person name="Call D."/>
        </authorList>
    </citation>
    <scope>NUCLEOTIDE SEQUENCE [LARGE SCALE GENOMIC DNA]</scope>
    <source>
        <strain evidence="1 4">8380wG1</strain>
    </source>
</reference>
<gene>
    <name evidence="2" type="ORF">EAI46_18990</name>
    <name evidence="1" type="ORF">GQA06_18840</name>
</gene>
<feature type="non-terminal residue" evidence="2">
    <location>
        <position position="1"/>
    </location>
</feature>
<evidence type="ECO:0000313" key="3">
    <source>
        <dbReference type="Proteomes" id="UP000281340"/>
    </source>
</evidence>
<dbReference type="EMBL" id="WTQJ01000722">
    <property type="protein sequence ID" value="MWR15832.1"/>
    <property type="molecule type" value="Genomic_DNA"/>
</dbReference>
<comment type="caution">
    <text evidence="2">The sequence shown here is derived from an EMBL/GenBank/DDBJ whole genome shotgun (WGS) entry which is preliminary data.</text>
</comment>
<dbReference type="Gene3D" id="3.40.50.150">
    <property type="entry name" value="Vaccinia Virus protein VP39"/>
    <property type="match status" value="1"/>
</dbReference>
<sequence length="50" mass="5878">SHNLAYIQAQLDEHGINAQIQARQLYHDREEVTVHVRRIWAAVGGRRDER</sequence>
<evidence type="ECO:0000313" key="1">
    <source>
        <dbReference type="EMBL" id="MWR15832.1"/>
    </source>
</evidence>
<dbReference type="Proteomes" id="UP000281340">
    <property type="component" value="Unassembled WGS sequence"/>
</dbReference>
<reference evidence="2 3" key="1">
    <citation type="submission" date="2018-10" db="EMBL/GenBank/DDBJ databases">
        <title>Comparison of Escherichia coli isolates recovered from retail chicken and from chicken fecal samples by antimicrobial susceptibility test and whole genome sequencing.</title>
        <authorList>
            <person name="Tang B."/>
            <person name="Ma Y."/>
            <person name="He X."/>
            <person name="Cao L."/>
            <person name="Xia X."/>
            <person name="Yang H."/>
        </authorList>
    </citation>
    <scope>NUCLEOTIDE SEQUENCE [LARGE SCALE GENOMIC DNA]</scope>
    <source>
        <strain evidence="2 3">CMJH98b</strain>
    </source>
</reference>
<keyword evidence="2" id="KW-0808">Transferase</keyword>
<dbReference type="EMBL" id="RDDM01000174">
    <property type="protein sequence ID" value="RLY55779.1"/>
    <property type="molecule type" value="Genomic_DNA"/>
</dbReference>
<dbReference type="InterPro" id="IPR029063">
    <property type="entry name" value="SAM-dependent_MTases_sf"/>
</dbReference>
<dbReference type="GO" id="GO:0008168">
    <property type="term" value="F:methyltransferase activity"/>
    <property type="evidence" value="ECO:0007669"/>
    <property type="project" value="UniProtKB-KW"/>
</dbReference>